<evidence type="ECO:0000256" key="3">
    <source>
        <dbReference type="ARBA" id="ARBA00018831"/>
    </source>
</evidence>
<evidence type="ECO:0000313" key="11">
    <source>
        <dbReference type="Proteomes" id="UP001157134"/>
    </source>
</evidence>
<evidence type="ECO:0000256" key="8">
    <source>
        <dbReference type="ARBA" id="ARBA00023136"/>
    </source>
</evidence>
<keyword evidence="7 9" id="KW-1133">Transmembrane helix</keyword>
<evidence type="ECO:0000256" key="5">
    <source>
        <dbReference type="ARBA" id="ARBA00022519"/>
    </source>
</evidence>
<sequence>MNMSVIEIIKLGHRYLKLWPERPELSQYFQEYYAITLARFVWRNFLGFSLFLLLFFTLITGSQDINLLVFYVIFSLSMPVQVLVMLGVKADKDLPPGLSAWYKEGLARYNENGGELELSTGRPKYIDLAKLLNLTYQSSLKK</sequence>
<dbReference type="Proteomes" id="UP001157134">
    <property type="component" value="Unassembled WGS sequence"/>
</dbReference>
<evidence type="ECO:0000256" key="4">
    <source>
        <dbReference type="ARBA" id="ARBA00022475"/>
    </source>
</evidence>
<dbReference type="EMBL" id="BSSV01000003">
    <property type="protein sequence ID" value="GLX85597.1"/>
    <property type="molecule type" value="Genomic_DNA"/>
</dbReference>
<evidence type="ECO:0000256" key="6">
    <source>
        <dbReference type="ARBA" id="ARBA00022692"/>
    </source>
</evidence>
<feature type="transmembrane region" description="Helical" evidence="9">
    <location>
        <begin position="65"/>
        <end position="88"/>
    </location>
</feature>
<accession>A0ABQ6HDE3</accession>
<evidence type="ECO:0000256" key="2">
    <source>
        <dbReference type="ARBA" id="ARBA00009474"/>
    </source>
</evidence>
<evidence type="ECO:0000256" key="1">
    <source>
        <dbReference type="ARBA" id="ARBA00004429"/>
    </source>
</evidence>
<proteinExistence type="inferred from homology"/>
<dbReference type="Pfam" id="PF04217">
    <property type="entry name" value="DUF412"/>
    <property type="match status" value="1"/>
</dbReference>
<keyword evidence="5" id="KW-0997">Cell inner membrane</keyword>
<keyword evidence="4" id="KW-1003">Cell membrane</keyword>
<organism evidence="10 11">
    <name type="scientific">Thalassotalea loyana</name>
    <dbReference type="NCBI Taxonomy" id="280483"/>
    <lineage>
        <taxon>Bacteria</taxon>
        <taxon>Pseudomonadati</taxon>
        <taxon>Pseudomonadota</taxon>
        <taxon>Gammaproteobacteria</taxon>
        <taxon>Alteromonadales</taxon>
        <taxon>Colwelliaceae</taxon>
        <taxon>Thalassotalea</taxon>
    </lineage>
</organism>
<evidence type="ECO:0000256" key="7">
    <source>
        <dbReference type="ARBA" id="ARBA00022989"/>
    </source>
</evidence>
<gene>
    <name evidence="10" type="ORF">tloyanaT_18490</name>
</gene>
<comment type="similarity">
    <text evidence="2">Belongs to the UPF0208 family.</text>
</comment>
<dbReference type="RefSeq" id="WP_284297849.1">
    <property type="nucleotide sequence ID" value="NZ_BSSV01000003.1"/>
</dbReference>
<name>A0ABQ6HDE3_9GAMM</name>
<evidence type="ECO:0000256" key="9">
    <source>
        <dbReference type="SAM" id="Phobius"/>
    </source>
</evidence>
<comment type="caution">
    <text evidence="10">The sequence shown here is derived from an EMBL/GenBank/DDBJ whole genome shotgun (WGS) entry which is preliminary data.</text>
</comment>
<evidence type="ECO:0000313" key="10">
    <source>
        <dbReference type="EMBL" id="GLX85597.1"/>
    </source>
</evidence>
<keyword evidence="8 9" id="KW-0472">Membrane</keyword>
<dbReference type="InterPro" id="IPR007334">
    <property type="entry name" value="UPF0208"/>
</dbReference>
<keyword evidence="11" id="KW-1185">Reference proteome</keyword>
<keyword evidence="6 9" id="KW-0812">Transmembrane</keyword>
<reference evidence="10 11" key="1">
    <citation type="submission" date="2023-03" db="EMBL/GenBank/DDBJ databases">
        <title>Thalassotalea loyana LMG 22536T draft genome sequence.</title>
        <authorList>
            <person name="Sawabe T."/>
        </authorList>
    </citation>
    <scope>NUCLEOTIDE SEQUENCE [LARGE SCALE GENOMIC DNA]</scope>
    <source>
        <strain evidence="10 11">LMG 22536</strain>
    </source>
</reference>
<protein>
    <recommendedName>
        <fullName evidence="3">UPF0208 membrane protein YfbV</fullName>
    </recommendedName>
</protein>
<feature type="transmembrane region" description="Helical" evidence="9">
    <location>
        <begin position="40"/>
        <end position="59"/>
    </location>
</feature>
<comment type="subcellular location">
    <subcellularLocation>
        <location evidence="1">Cell inner membrane</location>
        <topology evidence="1">Multi-pass membrane protein</topology>
    </subcellularLocation>
</comment>